<dbReference type="Proteomes" id="UP000729402">
    <property type="component" value="Unassembled WGS sequence"/>
</dbReference>
<evidence type="ECO:0000313" key="3">
    <source>
        <dbReference type="Proteomes" id="UP000729402"/>
    </source>
</evidence>
<organism evidence="2 3">
    <name type="scientific">Zizania palustris</name>
    <name type="common">Northern wild rice</name>
    <dbReference type="NCBI Taxonomy" id="103762"/>
    <lineage>
        <taxon>Eukaryota</taxon>
        <taxon>Viridiplantae</taxon>
        <taxon>Streptophyta</taxon>
        <taxon>Embryophyta</taxon>
        <taxon>Tracheophyta</taxon>
        <taxon>Spermatophyta</taxon>
        <taxon>Magnoliopsida</taxon>
        <taxon>Liliopsida</taxon>
        <taxon>Poales</taxon>
        <taxon>Poaceae</taxon>
        <taxon>BOP clade</taxon>
        <taxon>Oryzoideae</taxon>
        <taxon>Oryzeae</taxon>
        <taxon>Zizaniinae</taxon>
        <taxon>Zizania</taxon>
    </lineage>
</organism>
<feature type="compositionally biased region" description="Low complexity" evidence="1">
    <location>
        <begin position="1"/>
        <end position="12"/>
    </location>
</feature>
<proteinExistence type="predicted"/>
<dbReference type="AlphaFoldDB" id="A0A8J6BWG1"/>
<feature type="compositionally biased region" description="Pro residues" evidence="1">
    <location>
        <begin position="13"/>
        <end position="23"/>
    </location>
</feature>
<feature type="region of interest" description="Disordered" evidence="1">
    <location>
        <begin position="1"/>
        <end position="33"/>
    </location>
</feature>
<protein>
    <submittedName>
        <fullName evidence="2">Uncharacterized protein</fullName>
    </submittedName>
</protein>
<feature type="compositionally biased region" description="Low complexity" evidence="1">
    <location>
        <begin position="24"/>
        <end position="33"/>
    </location>
</feature>
<name>A0A8J6BWG1_ZIZPA</name>
<keyword evidence="3" id="KW-1185">Reference proteome</keyword>
<evidence type="ECO:0000256" key="1">
    <source>
        <dbReference type="SAM" id="MobiDB-lite"/>
    </source>
</evidence>
<gene>
    <name evidence="2" type="ORF">GUJ93_ZPchr0013g36649</name>
</gene>
<accession>A0A8J6BWG1</accession>
<dbReference type="EMBL" id="JAAALK010000079">
    <property type="protein sequence ID" value="KAG8097484.1"/>
    <property type="molecule type" value="Genomic_DNA"/>
</dbReference>
<evidence type="ECO:0000313" key="2">
    <source>
        <dbReference type="EMBL" id="KAG8097484.1"/>
    </source>
</evidence>
<reference evidence="2" key="2">
    <citation type="submission" date="2021-02" db="EMBL/GenBank/DDBJ databases">
        <authorList>
            <person name="Kimball J.A."/>
            <person name="Haas M.W."/>
            <person name="Macchietto M."/>
            <person name="Kono T."/>
            <person name="Duquette J."/>
            <person name="Shao M."/>
        </authorList>
    </citation>
    <scope>NUCLEOTIDE SEQUENCE</scope>
    <source>
        <tissue evidence="2">Fresh leaf tissue</tissue>
    </source>
</reference>
<sequence>MAFSSTGWGAPGAPSPPRRPSAPAPAWRARAATPTMPWRARAVPAWSARAASARHARAMPRPARLRVAPPAVCLRVPPPAARLRAPTPAAHVRGAPPPARLSAAASTFSCRVASSHALGVPPAPPYDTLTPRLCAAFCPHHCAATPAPVKASAPRLTHHGVCALGASARSSSVLARGFALLTGRATCALGAFACPFRLRLVPYGAHTHDASSKTLTPSGRAGSRGACALGAQMSLHHCFPACGYWNLIIL</sequence>
<reference evidence="2" key="1">
    <citation type="journal article" date="2021" name="bioRxiv">
        <title>Whole Genome Assembly and Annotation of Northern Wild Rice, Zizania palustris L., Supports a Whole Genome Duplication in the Zizania Genus.</title>
        <authorList>
            <person name="Haas M."/>
            <person name="Kono T."/>
            <person name="Macchietto M."/>
            <person name="Millas R."/>
            <person name="McGilp L."/>
            <person name="Shao M."/>
            <person name="Duquette J."/>
            <person name="Hirsch C.N."/>
            <person name="Kimball J."/>
        </authorList>
    </citation>
    <scope>NUCLEOTIDE SEQUENCE</scope>
    <source>
        <tissue evidence="2">Fresh leaf tissue</tissue>
    </source>
</reference>
<comment type="caution">
    <text evidence="2">The sequence shown here is derived from an EMBL/GenBank/DDBJ whole genome shotgun (WGS) entry which is preliminary data.</text>
</comment>